<dbReference type="SUPFAM" id="SSF103473">
    <property type="entry name" value="MFS general substrate transporter"/>
    <property type="match status" value="1"/>
</dbReference>
<feature type="domain" description="Major facilitator superfamily (MFS) profile" evidence="8">
    <location>
        <begin position="1"/>
        <end position="293"/>
    </location>
</feature>
<feature type="transmembrane region" description="Helical" evidence="7">
    <location>
        <begin position="206"/>
        <end position="227"/>
    </location>
</feature>
<evidence type="ECO:0000313" key="10">
    <source>
        <dbReference type="Proteomes" id="UP000522720"/>
    </source>
</evidence>
<feature type="transmembrane region" description="Helical" evidence="7">
    <location>
        <begin position="67"/>
        <end position="86"/>
    </location>
</feature>
<dbReference type="Proteomes" id="UP000522720">
    <property type="component" value="Unassembled WGS sequence"/>
</dbReference>
<sequence>MTGMMLCSIVLGLGIGLVSTLSPMVISETFSGEEQSTVLGLSTGTTSLGGMLMMALGGYLGANDWRLLFWVFLFGVPVFLTILLCLPKDEIAKGKRVSSKQPKTSFIHLLRSLNPYTIFVYLAVFILVLAINAYMANLSLVIVEKKMGDTATTGFINAIGSLGGIVAGFGFSLIRRFTKPHTLALGLVGLSLSLLITFFARSTVFMGLSGILWGIAMVSVMASSPFLLSMLSKPEQIPVVMSIFAVINGLAGALAPKIMSMFGVATGTPSILFGALISLIAGAILLMSRFGYRAENGLLLQNNGN</sequence>
<evidence type="ECO:0000259" key="8">
    <source>
        <dbReference type="PROSITE" id="PS50850"/>
    </source>
</evidence>
<keyword evidence="4 7" id="KW-0812">Transmembrane</keyword>
<proteinExistence type="predicted"/>
<evidence type="ECO:0000256" key="5">
    <source>
        <dbReference type="ARBA" id="ARBA00022989"/>
    </source>
</evidence>
<name>A0A7X6MY45_9STRE</name>
<evidence type="ECO:0000256" key="7">
    <source>
        <dbReference type="SAM" id="Phobius"/>
    </source>
</evidence>
<feature type="transmembrane region" description="Helical" evidence="7">
    <location>
        <begin position="155"/>
        <end position="174"/>
    </location>
</feature>
<keyword evidence="10" id="KW-1185">Reference proteome</keyword>
<dbReference type="GO" id="GO:0005886">
    <property type="term" value="C:plasma membrane"/>
    <property type="evidence" value="ECO:0007669"/>
    <property type="project" value="UniProtKB-SubCell"/>
</dbReference>
<keyword evidence="5 7" id="KW-1133">Transmembrane helix</keyword>
<dbReference type="PROSITE" id="PS50850">
    <property type="entry name" value="MFS"/>
    <property type="match status" value="1"/>
</dbReference>
<evidence type="ECO:0000256" key="2">
    <source>
        <dbReference type="ARBA" id="ARBA00022448"/>
    </source>
</evidence>
<dbReference type="EMBL" id="JAAXPR010000004">
    <property type="protein sequence ID" value="NKZ19913.1"/>
    <property type="molecule type" value="Genomic_DNA"/>
</dbReference>
<dbReference type="RefSeq" id="WP_168548670.1">
    <property type="nucleotide sequence ID" value="NZ_JAAXPR010000004.1"/>
</dbReference>
<evidence type="ECO:0000313" key="9">
    <source>
        <dbReference type="EMBL" id="NKZ19913.1"/>
    </source>
</evidence>
<evidence type="ECO:0000256" key="1">
    <source>
        <dbReference type="ARBA" id="ARBA00004651"/>
    </source>
</evidence>
<organism evidence="9 10">
    <name type="scientific">Streptococcus ovuberis</name>
    <dbReference type="NCBI Taxonomy" id="1936207"/>
    <lineage>
        <taxon>Bacteria</taxon>
        <taxon>Bacillati</taxon>
        <taxon>Bacillota</taxon>
        <taxon>Bacilli</taxon>
        <taxon>Lactobacillales</taxon>
        <taxon>Streptococcaceae</taxon>
        <taxon>Streptococcus</taxon>
    </lineage>
</organism>
<evidence type="ECO:0000256" key="4">
    <source>
        <dbReference type="ARBA" id="ARBA00022692"/>
    </source>
</evidence>
<keyword evidence="3" id="KW-1003">Cell membrane</keyword>
<reference evidence="9 10" key="1">
    <citation type="submission" date="2020-04" db="EMBL/GenBank/DDBJ databases">
        <title>MicrobeNet Type strains.</title>
        <authorList>
            <person name="Nicholson A.C."/>
        </authorList>
    </citation>
    <scope>NUCLEOTIDE SEQUENCE [LARGE SCALE GENOMIC DNA]</scope>
    <source>
        <strain evidence="9 10">CCUG 69612</strain>
    </source>
</reference>
<dbReference type="PANTHER" id="PTHR43124">
    <property type="entry name" value="PURINE EFFLUX PUMP PBUE"/>
    <property type="match status" value="1"/>
</dbReference>
<dbReference type="InterPro" id="IPR011701">
    <property type="entry name" value="MFS"/>
</dbReference>
<gene>
    <name evidence="9" type="ORF">HF992_03465</name>
</gene>
<dbReference type="InterPro" id="IPR020846">
    <property type="entry name" value="MFS_dom"/>
</dbReference>
<comment type="caution">
    <text evidence="9">The sequence shown here is derived from an EMBL/GenBank/DDBJ whole genome shotgun (WGS) entry which is preliminary data.</text>
</comment>
<dbReference type="PANTHER" id="PTHR43124:SF3">
    <property type="entry name" value="CHLORAMPHENICOL EFFLUX PUMP RV0191"/>
    <property type="match status" value="1"/>
</dbReference>
<keyword evidence="2" id="KW-0813">Transport</keyword>
<dbReference type="Pfam" id="PF07690">
    <property type="entry name" value="MFS_1"/>
    <property type="match status" value="1"/>
</dbReference>
<keyword evidence="6 7" id="KW-0472">Membrane</keyword>
<dbReference type="InterPro" id="IPR050189">
    <property type="entry name" value="MFS_Efflux_Transporters"/>
</dbReference>
<dbReference type="AlphaFoldDB" id="A0A7X6MY45"/>
<evidence type="ECO:0000256" key="6">
    <source>
        <dbReference type="ARBA" id="ARBA00023136"/>
    </source>
</evidence>
<dbReference type="InterPro" id="IPR036259">
    <property type="entry name" value="MFS_trans_sf"/>
</dbReference>
<evidence type="ECO:0000256" key="3">
    <source>
        <dbReference type="ARBA" id="ARBA00022475"/>
    </source>
</evidence>
<accession>A0A7X6MY45</accession>
<comment type="subcellular location">
    <subcellularLocation>
        <location evidence="1">Cell membrane</location>
        <topology evidence="1">Multi-pass membrane protein</topology>
    </subcellularLocation>
</comment>
<feature type="transmembrane region" description="Helical" evidence="7">
    <location>
        <begin position="181"/>
        <end position="200"/>
    </location>
</feature>
<dbReference type="Gene3D" id="1.20.1250.20">
    <property type="entry name" value="MFS general substrate transporter like domains"/>
    <property type="match status" value="1"/>
</dbReference>
<feature type="transmembrane region" description="Helical" evidence="7">
    <location>
        <begin position="271"/>
        <end position="292"/>
    </location>
</feature>
<feature type="transmembrane region" description="Helical" evidence="7">
    <location>
        <begin position="6"/>
        <end position="26"/>
    </location>
</feature>
<protein>
    <submittedName>
        <fullName evidence="9">MFS transporter</fullName>
    </submittedName>
</protein>
<feature type="transmembrane region" description="Helical" evidence="7">
    <location>
        <begin position="38"/>
        <end position="61"/>
    </location>
</feature>
<feature type="transmembrane region" description="Helical" evidence="7">
    <location>
        <begin position="239"/>
        <end position="259"/>
    </location>
</feature>
<feature type="transmembrane region" description="Helical" evidence="7">
    <location>
        <begin position="113"/>
        <end position="135"/>
    </location>
</feature>
<dbReference type="GO" id="GO:0022857">
    <property type="term" value="F:transmembrane transporter activity"/>
    <property type="evidence" value="ECO:0007669"/>
    <property type="project" value="InterPro"/>
</dbReference>